<sequence>MTGVNPDLPPKGNSTGAGHNTMIGAALVSVLLLLLLGIIFYLRRRVIRNPSRPAVDMDRATPGVSTSPRAIGQQEGSSTIAQDRSSFIDRNAAPHRESGLTVATAQGRCSQPGRYSQISIASSISRSIRFATPGSFSSSAGSRISRTAVSIIAVDGTHSPCDESLAEPVSPWRPLSVNTSSEYSASWRGANLSNIINAARGIKG</sequence>
<keyword evidence="2" id="KW-0472">Membrane</keyword>
<feature type="transmembrane region" description="Helical" evidence="2">
    <location>
        <begin position="20"/>
        <end position="42"/>
    </location>
</feature>
<reference evidence="3" key="2">
    <citation type="submission" date="2020-11" db="EMBL/GenBank/DDBJ databases">
        <authorList>
            <consortium name="DOE Joint Genome Institute"/>
            <person name="Kuo A."/>
            <person name="Miyauchi S."/>
            <person name="Kiss E."/>
            <person name="Drula E."/>
            <person name="Kohler A."/>
            <person name="Sanchez-Garcia M."/>
            <person name="Andreopoulos B."/>
            <person name="Barry K.W."/>
            <person name="Bonito G."/>
            <person name="Buee M."/>
            <person name="Carver A."/>
            <person name="Chen C."/>
            <person name="Cichocki N."/>
            <person name="Clum A."/>
            <person name="Culley D."/>
            <person name="Crous P.W."/>
            <person name="Fauchery L."/>
            <person name="Girlanda M."/>
            <person name="Hayes R."/>
            <person name="Keri Z."/>
            <person name="Labutti K."/>
            <person name="Lipzen A."/>
            <person name="Lombard V."/>
            <person name="Magnuson J."/>
            <person name="Maillard F."/>
            <person name="Morin E."/>
            <person name="Murat C."/>
            <person name="Nolan M."/>
            <person name="Ohm R."/>
            <person name="Pangilinan J."/>
            <person name="Pereira M."/>
            <person name="Perotto S."/>
            <person name="Peter M."/>
            <person name="Riley R."/>
            <person name="Sitrit Y."/>
            <person name="Stielow B."/>
            <person name="Szollosi G."/>
            <person name="Zifcakova L."/>
            <person name="Stursova M."/>
            <person name="Spatafora J.W."/>
            <person name="Tedersoo L."/>
            <person name="Vaario L.-M."/>
            <person name="Yamada A."/>
            <person name="Yan M."/>
            <person name="Wang P."/>
            <person name="Xu J."/>
            <person name="Bruns T."/>
            <person name="Baldrian P."/>
            <person name="Vilgalys R."/>
            <person name="Henrissat B."/>
            <person name="Grigoriev I.V."/>
            <person name="Hibbett D."/>
            <person name="Nagy L.G."/>
            <person name="Martin F.M."/>
        </authorList>
    </citation>
    <scope>NUCLEOTIDE SEQUENCE</scope>
    <source>
        <strain evidence="3">UH-Tt-Lm1</strain>
    </source>
</reference>
<evidence type="ECO:0000256" key="2">
    <source>
        <dbReference type="SAM" id="Phobius"/>
    </source>
</evidence>
<feature type="compositionally biased region" description="Polar residues" evidence="1">
    <location>
        <begin position="63"/>
        <end position="81"/>
    </location>
</feature>
<dbReference type="EMBL" id="WIUZ02000004">
    <property type="protein sequence ID" value="KAF9788442.1"/>
    <property type="molecule type" value="Genomic_DNA"/>
</dbReference>
<evidence type="ECO:0000313" key="3">
    <source>
        <dbReference type="EMBL" id="KAF9788442.1"/>
    </source>
</evidence>
<proteinExistence type="predicted"/>
<evidence type="ECO:0000313" key="4">
    <source>
        <dbReference type="Proteomes" id="UP000736335"/>
    </source>
</evidence>
<reference evidence="3" key="1">
    <citation type="journal article" date="2020" name="Nat. Commun.">
        <title>Large-scale genome sequencing of mycorrhizal fungi provides insights into the early evolution of symbiotic traits.</title>
        <authorList>
            <person name="Miyauchi S."/>
            <person name="Kiss E."/>
            <person name="Kuo A."/>
            <person name="Drula E."/>
            <person name="Kohler A."/>
            <person name="Sanchez-Garcia M."/>
            <person name="Morin E."/>
            <person name="Andreopoulos B."/>
            <person name="Barry K.W."/>
            <person name="Bonito G."/>
            <person name="Buee M."/>
            <person name="Carver A."/>
            <person name="Chen C."/>
            <person name="Cichocki N."/>
            <person name="Clum A."/>
            <person name="Culley D."/>
            <person name="Crous P.W."/>
            <person name="Fauchery L."/>
            <person name="Girlanda M."/>
            <person name="Hayes R.D."/>
            <person name="Keri Z."/>
            <person name="LaButti K."/>
            <person name="Lipzen A."/>
            <person name="Lombard V."/>
            <person name="Magnuson J."/>
            <person name="Maillard F."/>
            <person name="Murat C."/>
            <person name="Nolan M."/>
            <person name="Ohm R.A."/>
            <person name="Pangilinan J."/>
            <person name="Pereira M.F."/>
            <person name="Perotto S."/>
            <person name="Peter M."/>
            <person name="Pfister S."/>
            <person name="Riley R."/>
            <person name="Sitrit Y."/>
            <person name="Stielow J.B."/>
            <person name="Szollosi G."/>
            <person name="Zifcakova L."/>
            <person name="Stursova M."/>
            <person name="Spatafora J.W."/>
            <person name="Tedersoo L."/>
            <person name="Vaario L.M."/>
            <person name="Yamada A."/>
            <person name="Yan M."/>
            <person name="Wang P."/>
            <person name="Xu J."/>
            <person name="Bruns T."/>
            <person name="Baldrian P."/>
            <person name="Vilgalys R."/>
            <person name="Dunand C."/>
            <person name="Henrissat B."/>
            <person name="Grigoriev I.V."/>
            <person name="Hibbett D."/>
            <person name="Nagy L.G."/>
            <person name="Martin F.M."/>
        </authorList>
    </citation>
    <scope>NUCLEOTIDE SEQUENCE</scope>
    <source>
        <strain evidence="3">UH-Tt-Lm1</strain>
    </source>
</reference>
<gene>
    <name evidence="3" type="ORF">BJ322DRAFT_1048853</name>
</gene>
<accession>A0A9P6HK47</accession>
<keyword evidence="2" id="KW-0812">Transmembrane</keyword>
<protein>
    <submittedName>
        <fullName evidence="3">Uncharacterized protein</fullName>
    </submittedName>
</protein>
<dbReference type="Proteomes" id="UP000736335">
    <property type="component" value="Unassembled WGS sequence"/>
</dbReference>
<evidence type="ECO:0000256" key="1">
    <source>
        <dbReference type="SAM" id="MobiDB-lite"/>
    </source>
</evidence>
<keyword evidence="2" id="KW-1133">Transmembrane helix</keyword>
<name>A0A9P6HK47_9AGAM</name>
<feature type="region of interest" description="Disordered" evidence="1">
    <location>
        <begin position="53"/>
        <end position="81"/>
    </location>
</feature>
<organism evidence="3 4">
    <name type="scientific">Thelephora terrestris</name>
    <dbReference type="NCBI Taxonomy" id="56493"/>
    <lineage>
        <taxon>Eukaryota</taxon>
        <taxon>Fungi</taxon>
        <taxon>Dikarya</taxon>
        <taxon>Basidiomycota</taxon>
        <taxon>Agaricomycotina</taxon>
        <taxon>Agaricomycetes</taxon>
        <taxon>Thelephorales</taxon>
        <taxon>Thelephoraceae</taxon>
        <taxon>Thelephora</taxon>
    </lineage>
</organism>
<keyword evidence="4" id="KW-1185">Reference proteome</keyword>
<comment type="caution">
    <text evidence="3">The sequence shown here is derived from an EMBL/GenBank/DDBJ whole genome shotgun (WGS) entry which is preliminary data.</text>
</comment>
<dbReference type="AlphaFoldDB" id="A0A9P6HK47"/>